<dbReference type="GO" id="GO:0005634">
    <property type="term" value="C:nucleus"/>
    <property type="evidence" value="ECO:0007669"/>
    <property type="project" value="TreeGrafter"/>
</dbReference>
<dbReference type="GO" id="GO:0008270">
    <property type="term" value="F:zinc ion binding"/>
    <property type="evidence" value="ECO:0007669"/>
    <property type="project" value="UniProtKB-KW"/>
</dbReference>
<accession>A0A653BE22</accession>
<dbReference type="Gene3D" id="3.30.40.10">
    <property type="entry name" value="Zinc/RING finger domain, C3HC4 (zinc finger)"/>
    <property type="match status" value="1"/>
</dbReference>
<dbReference type="InterPro" id="IPR001841">
    <property type="entry name" value="Znf_RING"/>
</dbReference>
<dbReference type="AlphaFoldDB" id="A0A653BE22"/>
<dbReference type="CDD" id="cd16480">
    <property type="entry name" value="RING-H2_TRAIP"/>
    <property type="match status" value="1"/>
</dbReference>
<protein>
    <recommendedName>
        <fullName evidence="6">RING-type domain-containing protein</fullName>
    </recommendedName>
</protein>
<dbReference type="PROSITE" id="PS50089">
    <property type="entry name" value="ZF_RING_2"/>
    <property type="match status" value="1"/>
</dbReference>
<dbReference type="Proteomes" id="UP000410492">
    <property type="component" value="Unassembled WGS sequence"/>
</dbReference>
<dbReference type="EMBL" id="CAACVG010000242">
    <property type="protein sequence ID" value="VEN33808.1"/>
    <property type="molecule type" value="Genomic_DNA"/>
</dbReference>
<feature type="domain" description="RING-type" evidence="6">
    <location>
        <begin position="5"/>
        <end position="46"/>
    </location>
</feature>
<dbReference type="InterPro" id="IPR052639">
    <property type="entry name" value="TRAIP_ubiq-protein_ligase"/>
</dbReference>
<reference evidence="7 8" key="1">
    <citation type="submission" date="2019-01" db="EMBL/GenBank/DDBJ databases">
        <authorList>
            <person name="Sayadi A."/>
        </authorList>
    </citation>
    <scope>NUCLEOTIDE SEQUENCE [LARGE SCALE GENOMIC DNA]</scope>
</reference>
<evidence type="ECO:0000256" key="5">
    <source>
        <dbReference type="SAM" id="MobiDB-lite"/>
    </source>
</evidence>
<feature type="region of interest" description="Disordered" evidence="5">
    <location>
        <begin position="267"/>
        <end position="295"/>
    </location>
</feature>
<gene>
    <name evidence="7" type="ORF">CALMAC_LOCUS224</name>
</gene>
<proteinExistence type="predicted"/>
<evidence type="ECO:0000313" key="7">
    <source>
        <dbReference type="EMBL" id="VEN33808.1"/>
    </source>
</evidence>
<name>A0A653BE22_CALMS</name>
<dbReference type="GO" id="GO:0031297">
    <property type="term" value="P:replication fork processing"/>
    <property type="evidence" value="ECO:0007669"/>
    <property type="project" value="TreeGrafter"/>
</dbReference>
<evidence type="ECO:0000256" key="2">
    <source>
        <dbReference type="ARBA" id="ARBA00022833"/>
    </source>
</evidence>
<dbReference type="SUPFAM" id="SSF57850">
    <property type="entry name" value="RING/U-box"/>
    <property type="match status" value="1"/>
</dbReference>
<feature type="compositionally biased region" description="Polar residues" evidence="5">
    <location>
        <begin position="267"/>
        <end position="277"/>
    </location>
</feature>
<dbReference type="PANTHER" id="PTHR46569:SF1">
    <property type="entry name" value="E3 UBIQUITIN-PROTEIN LIGASE RFWD3-RELATED"/>
    <property type="match status" value="1"/>
</dbReference>
<evidence type="ECO:0000256" key="4">
    <source>
        <dbReference type="SAM" id="Coils"/>
    </source>
</evidence>
<dbReference type="OrthoDB" id="8062037at2759"/>
<keyword evidence="8" id="KW-1185">Reference proteome</keyword>
<feature type="coiled-coil region" evidence="4">
    <location>
        <begin position="77"/>
        <end position="239"/>
    </location>
</feature>
<evidence type="ECO:0000256" key="1">
    <source>
        <dbReference type="ARBA" id="ARBA00022771"/>
    </source>
</evidence>
<keyword evidence="2" id="KW-0862">Zinc</keyword>
<dbReference type="Pfam" id="PF13639">
    <property type="entry name" value="zf-RING_2"/>
    <property type="match status" value="1"/>
</dbReference>
<dbReference type="GO" id="GO:0090734">
    <property type="term" value="C:site of DNA damage"/>
    <property type="evidence" value="ECO:0007669"/>
    <property type="project" value="TreeGrafter"/>
</dbReference>
<dbReference type="SMART" id="SM00184">
    <property type="entry name" value="RING"/>
    <property type="match status" value="1"/>
</dbReference>
<evidence type="ECO:0000256" key="3">
    <source>
        <dbReference type="PROSITE-ProRule" id="PRU00175"/>
    </source>
</evidence>
<dbReference type="Gene3D" id="1.10.287.1490">
    <property type="match status" value="1"/>
</dbReference>
<dbReference type="GO" id="GO:0061630">
    <property type="term" value="F:ubiquitin protein ligase activity"/>
    <property type="evidence" value="ECO:0007669"/>
    <property type="project" value="TreeGrafter"/>
</dbReference>
<evidence type="ECO:0000313" key="8">
    <source>
        <dbReference type="Proteomes" id="UP000410492"/>
    </source>
</evidence>
<sequence>MNINCVICSEFFNASSEVFATKCGHVFHYPCLLSWLERSKTCPQCRHKTTENSIHRIFFNMQNTDGNTDMGTILNKIDNLEYQNRMLDKDVKDYKEKVSTLKKQNGLLRQEIKTVESSLKAYETTIISLKEQISYFKSKSRESEKLTAEIVKLKNTIKNMENAQIAINGTRDQVNEMLRNEADVESLAIYGAMLKKALIEAEAKKKDAEHSLKKSQSEASRYKKEVHNLEASYGQTKRELEHLRTSTDKEKQYLKSKISELNEQLTAKHTNNSNTSLKRIAQESPVNYNKTPKLSVPESTKLKENVPDKPEIESPYLQIKSSVGYGKFLNAKYISSKDVPKEGFQLTSLKTSAKHDLLKSNKQDVCYNGLGGSSKEDIFPSPKTSQPSFGIKKKSLTKSKFKRLAPPTNTGGKCADISDMFVSLSGQETDLSAKQLIVEIIKTIRNSLVNSGNSVWN</sequence>
<keyword evidence="1 3" id="KW-0863">Zinc-finger</keyword>
<evidence type="ECO:0000259" key="6">
    <source>
        <dbReference type="PROSITE" id="PS50089"/>
    </source>
</evidence>
<dbReference type="GO" id="GO:0016567">
    <property type="term" value="P:protein ubiquitination"/>
    <property type="evidence" value="ECO:0007669"/>
    <property type="project" value="TreeGrafter"/>
</dbReference>
<dbReference type="InterPro" id="IPR013083">
    <property type="entry name" value="Znf_RING/FYVE/PHD"/>
</dbReference>
<dbReference type="PANTHER" id="PTHR46569">
    <property type="entry name" value="E3 UBIQUITIN-PROTEIN LIGASE TRAIP"/>
    <property type="match status" value="1"/>
</dbReference>
<organism evidence="7 8">
    <name type="scientific">Callosobruchus maculatus</name>
    <name type="common">Southern cowpea weevil</name>
    <name type="synonym">Pulse bruchid</name>
    <dbReference type="NCBI Taxonomy" id="64391"/>
    <lineage>
        <taxon>Eukaryota</taxon>
        <taxon>Metazoa</taxon>
        <taxon>Ecdysozoa</taxon>
        <taxon>Arthropoda</taxon>
        <taxon>Hexapoda</taxon>
        <taxon>Insecta</taxon>
        <taxon>Pterygota</taxon>
        <taxon>Neoptera</taxon>
        <taxon>Endopterygota</taxon>
        <taxon>Coleoptera</taxon>
        <taxon>Polyphaga</taxon>
        <taxon>Cucujiformia</taxon>
        <taxon>Chrysomeloidea</taxon>
        <taxon>Chrysomelidae</taxon>
        <taxon>Bruchinae</taxon>
        <taxon>Bruchini</taxon>
        <taxon>Callosobruchus</taxon>
    </lineage>
</organism>
<keyword evidence="4" id="KW-0175">Coiled coil</keyword>
<keyword evidence="1 3" id="KW-0479">Metal-binding</keyword>